<proteinExistence type="predicted"/>
<dbReference type="EMBL" id="NCXM01000051">
    <property type="protein sequence ID" value="OSC21542.1"/>
    <property type="molecule type" value="Genomic_DNA"/>
</dbReference>
<accession>A0A1X2KIS5</accession>
<dbReference type="Gene3D" id="3.40.1760.10">
    <property type="entry name" value="YfbM-like super family"/>
    <property type="match status" value="1"/>
</dbReference>
<dbReference type="InterPro" id="IPR015068">
    <property type="entry name" value="DUF1877"/>
</dbReference>
<organism evidence="1 2">
    <name type="scientific">Mycolicibacterium vulneris</name>
    <dbReference type="NCBI Taxonomy" id="547163"/>
    <lineage>
        <taxon>Bacteria</taxon>
        <taxon>Bacillati</taxon>
        <taxon>Actinomycetota</taxon>
        <taxon>Actinomycetes</taxon>
        <taxon>Mycobacteriales</taxon>
        <taxon>Mycobacteriaceae</taxon>
        <taxon>Mycolicibacterium</taxon>
    </lineage>
</organism>
<evidence type="ECO:0000313" key="1">
    <source>
        <dbReference type="EMBL" id="OSC21542.1"/>
    </source>
</evidence>
<name>A0A1X2KIS5_9MYCO</name>
<keyword evidence="2" id="KW-1185">Reference proteome</keyword>
<evidence type="ECO:0008006" key="3">
    <source>
        <dbReference type="Google" id="ProtNLM"/>
    </source>
</evidence>
<dbReference type="AlphaFoldDB" id="A0A1X2KIS5"/>
<dbReference type="InterPro" id="IPR035944">
    <property type="entry name" value="YfbM-like_sf"/>
</dbReference>
<reference evidence="1 2" key="1">
    <citation type="submission" date="2017-04" db="EMBL/GenBank/DDBJ databases">
        <title>The new phylogeny of genus Mycobacterium.</title>
        <authorList>
            <person name="Tortoli E."/>
            <person name="Trovato A."/>
            <person name="Cirillo D.M."/>
        </authorList>
    </citation>
    <scope>NUCLEOTIDE SEQUENCE [LARGE SCALE GENOMIC DNA]</scope>
    <source>
        <strain evidence="1 2">DSM 45247</strain>
    </source>
</reference>
<sequence>MTVTFTKLTSAELVQVIDDPEQIRGIIWRPLPGAGPSGSVDKAIDGIQFLLSAADVPINLAPERMPGEPIPTQDGEIYFGLSADQVATIAAQLAATRFDTLARHFSPERMNQEGVQPTPWAAEDLDYLEENYQILVSFFVDASKGGGAALLSCD</sequence>
<comment type="caution">
    <text evidence="1">The sequence shown here is derived from an EMBL/GenBank/DDBJ whole genome shotgun (WGS) entry which is preliminary data.</text>
</comment>
<dbReference type="Proteomes" id="UP000242320">
    <property type="component" value="Unassembled WGS sequence"/>
</dbReference>
<gene>
    <name evidence="1" type="ORF">B8W69_28490</name>
</gene>
<dbReference type="SUPFAM" id="SSF111069">
    <property type="entry name" value="Hypothetical protein yfbM"/>
    <property type="match status" value="1"/>
</dbReference>
<dbReference type="RefSeq" id="WP_085293014.1">
    <property type="nucleotide sequence ID" value="NZ_NCXM01000051.1"/>
</dbReference>
<dbReference type="Pfam" id="PF08974">
    <property type="entry name" value="DUF1877"/>
    <property type="match status" value="1"/>
</dbReference>
<protein>
    <recommendedName>
        <fullName evidence="3">DUF1877 domain-containing protein</fullName>
    </recommendedName>
</protein>
<evidence type="ECO:0000313" key="2">
    <source>
        <dbReference type="Proteomes" id="UP000242320"/>
    </source>
</evidence>